<gene>
    <name evidence="1" type="ORF">GIY56_02925</name>
</gene>
<evidence type="ECO:0000313" key="1">
    <source>
        <dbReference type="EMBL" id="MTD99236.1"/>
    </source>
</evidence>
<dbReference type="RefSeq" id="WP_154763303.1">
    <property type="nucleotide sequence ID" value="NZ_WMBT01000001.1"/>
</dbReference>
<dbReference type="EMBL" id="WMBT01000001">
    <property type="protein sequence ID" value="MTD99236.1"/>
    <property type="molecule type" value="Genomic_DNA"/>
</dbReference>
<sequence>MIGVVVWSSVDKEKAVIWCEDHAALAYLQGRENLASPSCWPQPGDLVELESEIIGALRNARRVSLLSEQEYADLPGMLRAIVPAAESHLRIVCSNVQPEAKDQLAAPPGLRAAAAS</sequence>
<organism evidence="1 2">
    <name type="scientific">Paracoccus lichenicola</name>
    <dbReference type="NCBI Taxonomy" id="2665644"/>
    <lineage>
        <taxon>Bacteria</taxon>
        <taxon>Pseudomonadati</taxon>
        <taxon>Pseudomonadota</taxon>
        <taxon>Alphaproteobacteria</taxon>
        <taxon>Rhodobacterales</taxon>
        <taxon>Paracoccaceae</taxon>
        <taxon>Paracoccus</taxon>
    </lineage>
</organism>
<comment type="caution">
    <text evidence="1">The sequence shown here is derived from an EMBL/GenBank/DDBJ whole genome shotgun (WGS) entry which is preliminary data.</text>
</comment>
<evidence type="ECO:0000313" key="2">
    <source>
        <dbReference type="Proteomes" id="UP000481417"/>
    </source>
</evidence>
<reference evidence="1 2" key="1">
    <citation type="submission" date="2019-11" db="EMBL/GenBank/DDBJ databases">
        <authorList>
            <person name="Lang L."/>
        </authorList>
    </citation>
    <scope>NUCLEOTIDE SEQUENCE [LARGE SCALE GENOMIC DNA]</scope>
    <source>
        <strain evidence="1 2">YIM 132242</strain>
    </source>
</reference>
<dbReference type="Proteomes" id="UP000481417">
    <property type="component" value="Unassembled WGS sequence"/>
</dbReference>
<dbReference type="AlphaFoldDB" id="A0A6L6HJ68"/>
<accession>A0A6L6HJ68</accession>
<proteinExistence type="predicted"/>
<keyword evidence="2" id="KW-1185">Reference proteome</keyword>
<protein>
    <submittedName>
        <fullName evidence="1">Uncharacterized protein</fullName>
    </submittedName>
</protein>
<name>A0A6L6HJ68_9RHOB</name>